<proteinExistence type="predicted"/>
<name>A0A0T5P2H6_9RHOB</name>
<dbReference type="EMBL" id="LAXI01000023">
    <property type="protein sequence ID" value="KRS15362.1"/>
    <property type="molecule type" value="Genomic_DNA"/>
</dbReference>
<sequence>MIWLILGVLLWSLAHLFKRIAPGARASMGNAGKGAIAVSLLVAIVLMVIGYQSAEGAFFWGRTPMTAGINNLLMLVSVYLFAAAGMKTAAARKMRHPMLGAVKVWALAHLIVNGDVPSFVLFGGLLAWAVIEVIVINKSEPEWVPPEPAPARKEIMAVVGTVVVFGVIALIHGWLGYPVFG</sequence>
<evidence type="ECO:0000313" key="8">
    <source>
        <dbReference type="EMBL" id="QEW28698.1"/>
    </source>
</evidence>
<protein>
    <submittedName>
        <fullName evidence="7 8">Membrane protein</fullName>
    </submittedName>
</protein>
<evidence type="ECO:0000313" key="7">
    <source>
        <dbReference type="EMBL" id="KRS15362.1"/>
    </source>
</evidence>
<keyword evidence="4 5" id="KW-0472">Membrane</keyword>
<keyword evidence="9" id="KW-1185">Reference proteome</keyword>
<reference evidence="7 9" key="1">
    <citation type="submission" date="2015-04" db="EMBL/GenBank/DDBJ databases">
        <title>The draft genome sequence of Roseovarius indicus B108T.</title>
        <authorList>
            <person name="Li G."/>
            <person name="Lai Q."/>
            <person name="Shao Z."/>
            <person name="Yan P."/>
        </authorList>
    </citation>
    <scope>NUCLEOTIDE SEQUENCE [LARGE SCALE GENOMIC DNA]</scope>
    <source>
        <strain evidence="7 9">B108</strain>
    </source>
</reference>
<evidence type="ECO:0000256" key="5">
    <source>
        <dbReference type="SAM" id="Phobius"/>
    </source>
</evidence>
<feature type="transmembrane region" description="Helical" evidence="5">
    <location>
        <begin position="72"/>
        <end position="90"/>
    </location>
</feature>
<dbReference type="Pfam" id="PF07298">
    <property type="entry name" value="NnrU"/>
    <property type="match status" value="1"/>
</dbReference>
<accession>A0A0T5P2H6</accession>
<dbReference type="RefSeq" id="WP_057820438.1">
    <property type="nucleotide sequence ID" value="NZ_CP031598.1"/>
</dbReference>
<feature type="transmembrane region" description="Helical" evidence="5">
    <location>
        <begin position="36"/>
        <end position="60"/>
    </location>
</feature>
<feature type="transmembrane region" description="Helical" evidence="5">
    <location>
        <begin position="110"/>
        <end position="135"/>
    </location>
</feature>
<keyword evidence="2 5" id="KW-0812">Transmembrane</keyword>
<reference evidence="8 10" key="2">
    <citation type="submission" date="2018-08" db="EMBL/GenBank/DDBJ databases">
        <title>Genetic Globetrotter - A new plasmid hitch-hiking vast phylogenetic and geographic distances.</title>
        <authorList>
            <person name="Vollmers J."/>
            <person name="Petersen J."/>
        </authorList>
    </citation>
    <scope>NUCLEOTIDE SEQUENCE [LARGE SCALE GENOMIC DNA]</scope>
    <source>
        <strain evidence="8 10">DSM 26383</strain>
    </source>
</reference>
<evidence type="ECO:0000256" key="2">
    <source>
        <dbReference type="ARBA" id="ARBA00022692"/>
    </source>
</evidence>
<feature type="transmembrane region" description="Helical" evidence="5">
    <location>
        <begin position="155"/>
        <end position="175"/>
    </location>
</feature>
<evidence type="ECO:0000313" key="9">
    <source>
        <dbReference type="Proteomes" id="UP000051401"/>
    </source>
</evidence>
<organism evidence="7 9">
    <name type="scientific">Roseovarius indicus</name>
    <dbReference type="NCBI Taxonomy" id="540747"/>
    <lineage>
        <taxon>Bacteria</taxon>
        <taxon>Pseudomonadati</taxon>
        <taxon>Pseudomonadota</taxon>
        <taxon>Alphaproteobacteria</taxon>
        <taxon>Rhodobacterales</taxon>
        <taxon>Roseobacteraceae</taxon>
        <taxon>Roseovarius</taxon>
    </lineage>
</organism>
<gene>
    <name evidence="8" type="ORF">RIdsm_04537</name>
    <name evidence="7" type="ORF">XM52_24235</name>
</gene>
<evidence type="ECO:0000259" key="6">
    <source>
        <dbReference type="Pfam" id="PF07298"/>
    </source>
</evidence>
<dbReference type="EMBL" id="CP031598">
    <property type="protein sequence ID" value="QEW28698.1"/>
    <property type="molecule type" value="Genomic_DNA"/>
</dbReference>
<dbReference type="OrthoDB" id="5293641at2"/>
<evidence type="ECO:0000256" key="3">
    <source>
        <dbReference type="ARBA" id="ARBA00022989"/>
    </source>
</evidence>
<dbReference type="PATRIC" id="fig|540747.5.peg.3199"/>
<dbReference type="InterPro" id="IPR009915">
    <property type="entry name" value="NnrU_dom"/>
</dbReference>
<dbReference type="Proteomes" id="UP000325785">
    <property type="component" value="Chromosome"/>
</dbReference>
<comment type="subcellular location">
    <subcellularLocation>
        <location evidence="1">Membrane</location>
        <topology evidence="1">Multi-pass membrane protein</topology>
    </subcellularLocation>
</comment>
<dbReference type="GO" id="GO:0016020">
    <property type="term" value="C:membrane"/>
    <property type="evidence" value="ECO:0007669"/>
    <property type="project" value="UniProtKB-SubCell"/>
</dbReference>
<dbReference type="STRING" id="540747.SAMN04488031_11647"/>
<evidence type="ECO:0000313" key="10">
    <source>
        <dbReference type="Proteomes" id="UP000325785"/>
    </source>
</evidence>
<dbReference type="AlphaFoldDB" id="A0A0T5P2H6"/>
<dbReference type="Proteomes" id="UP000051401">
    <property type="component" value="Unassembled WGS sequence"/>
</dbReference>
<keyword evidence="3 5" id="KW-1133">Transmembrane helix</keyword>
<feature type="domain" description="NnrU" evidence="6">
    <location>
        <begin position="4"/>
        <end position="176"/>
    </location>
</feature>
<evidence type="ECO:0000256" key="1">
    <source>
        <dbReference type="ARBA" id="ARBA00004141"/>
    </source>
</evidence>
<dbReference type="KEGG" id="rid:RIdsm_04537"/>
<evidence type="ECO:0000256" key="4">
    <source>
        <dbReference type="ARBA" id="ARBA00023136"/>
    </source>
</evidence>